<feature type="compositionally biased region" description="Basic and acidic residues" evidence="9">
    <location>
        <begin position="22"/>
        <end position="33"/>
    </location>
</feature>
<evidence type="ECO:0000313" key="12">
    <source>
        <dbReference type="Proteomes" id="UP001338582"/>
    </source>
</evidence>
<feature type="region of interest" description="Disordered" evidence="9">
    <location>
        <begin position="461"/>
        <end position="482"/>
    </location>
</feature>
<feature type="domain" description="Nop" evidence="10">
    <location>
        <begin position="238"/>
        <end position="356"/>
    </location>
</feature>
<dbReference type="Pfam" id="PF01798">
    <property type="entry name" value="Nop"/>
    <property type="match status" value="1"/>
</dbReference>
<evidence type="ECO:0000313" key="11">
    <source>
        <dbReference type="EMBL" id="WPK23278.1"/>
    </source>
</evidence>
<dbReference type="PANTHER" id="PTHR13904">
    <property type="entry name" value="PRE-MRNA SPLICING FACTOR PRP31"/>
    <property type="match status" value="1"/>
</dbReference>
<dbReference type="SUPFAM" id="SSF89124">
    <property type="entry name" value="Nop domain"/>
    <property type="match status" value="1"/>
</dbReference>
<dbReference type="AlphaFoldDB" id="A0AAX4H456"/>
<dbReference type="InterPro" id="IPR002687">
    <property type="entry name" value="Nop_dom"/>
</dbReference>
<proteinExistence type="inferred from homology"/>
<comment type="subcellular location">
    <subcellularLocation>
        <location evidence="1">Nucleus</location>
    </subcellularLocation>
</comment>
<dbReference type="Pfam" id="PF09785">
    <property type="entry name" value="Prp31_C"/>
    <property type="match status" value="1"/>
</dbReference>
<dbReference type="EMBL" id="CP138894">
    <property type="protein sequence ID" value="WPK23278.1"/>
    <property type="molecule type" value="Genomic_DNA"/>
</dbReference>
<evidence type="ECO:0000256" key="9">
    <source>
        <dbReference type="SAM" id="MobiDB-lite"/>
    </source>
</evidence>
<dbReference type="GO" id="GO:0003723">
    <property type="term" value="F:RNA binding"/>
    <property type="evidence" value="ECO:0007669"/>
    <property type="project" value="UniProtKB-KW"/>
</dbReference>
<feature type="region of interest" description="Disordered" evidence="9">
    <location>
        <begin position="357"/>
        <end position="382"/>
    </location>
</feature>
<dbReference type="RefSeq" id="XP_062875665.1">
    <property type="nucleotide sequence ID" value="XM_063019595.1"/>
</dbReference>
<evidence type="ECO:0000256" key="6">
    <source>
        <dbReference type="ARBA" id="ARBA00023187"/>
    </source>
</evidence>
<reference evidence="11 12" key="1">
    <citation type="submission" date="2023-10" db="EMBL/GenBank/DDBJ databases">
        <title>Draft Genome Sequence of Candida saopaulonensis from a very Premature Infant with Sepsis.</title>
        <authorList>
            <person name="Ning Y."/>
            <person name="Dai R."/>
            <person name="Xiao M."/>
            <person name="Xu Y."/>
            <person name="Yan Q."/>
            <person name="Zhang L."/>
        </authorList>
    </citation>
    <scope>NUCLEOTIDE SEQUENCE [LARGE SCALE GENOMIC DNA]</scope>
    <source>
        <strain evidence="11 12">19XY460</strain>
    </source>
</reference>
<keyword evidence="8" id="KW-0687">Ribonucleoprotein</keyword>
<dbReference type="PROSITE" id="PS51358">
    <property type="entry name" value="NOP"/>
    <property type="match status" value="1"/>
</dbReference>
<evidence type="ECO:0000256" key="5">
    <source>
        <dbReference type="ARBA" id="ARBA00022884"/>
    </source>
</evidence>
<protein>
    <recommendedName>
        <fullName evidence="10">Nop domain-containing protein</fullName>
    </recommendedName>
</protein>
<dbReference type="GO" id="GO:0000244">
    <property type="term" value="P:spliceosomal tri-snRNP complex assembly"/>
    <property type="evidence" value="ECO:0007669"/>
    <property type="project" value="InterPro"/>
</dbReference>
<dbReference type="InterPro" id="IPR019175">
    <property type="entry name" value="Prp31_C"/>
</dbReference>
<dbReference type="GO" id="GO:0071011">
    <property type="term" value="C:precatalytic spliceosome"/>
    <property type="evidence" value="ECO:0007669"/>
    <property type="project" value="TreeGrafter"/>
</dbReference>
<comment type="similarity">
    <text evidence="2">Belongs to the PRP31 family.</text>
</comment>
<evidence type="ECO:0000256" key="3">
    <source>
        <dbReference type="ARBA" id="ARBA00022664"/>
    </source>
</evidence>
<evidence type="ECO:0000256" key="1">
    <source>
        <dbReference type="ARBA" id="ARBA00004123"/>
    </source>
</evidence>
<keyword evidence="6" id="KW-0508">mRNA splicing</keyword>
<gene>
    <name evidence="11" type="ORF">PUMCH_000513</name>
</gene>
<sequence length="482" mass="53546">MTDYADALAADFGSDDSDSEEQIEHTESIEKDTSAPQNLEQVLQATKKVDLKHKLQQIDPKTMFSVAELSQISSNMGLIRQELEKYADKFNVENMELVAGVTGSTQSDEYMFLMRLSALPDLISDEIEVLHKYVSSRYKAVFPELETLAKNSVDYCRIVATIGQDLDEVRTHQEFLKLIFSGEKVLAIVMAAIQQAPKSRELRPLEWTSVKEACQAAVDLGAFLKEVTDFVADKLSKYAPNVSAIVGEKVASQLLISTGSLAQLALTPSCNLPSFGVRDLLSQQSTRTTHIRSTGYLYHCLLVCGMPPENVKQALRIVSGKVILAARIDVSRSSPGGELGAKFRREIQEKLDKLLIPPDQSGPKALPVPQERKSKKRAGRRLRKMKERFNMSELRKAQNKMEFGKEERTITDSFGEEVGLGMSRDLDAARANRNTDARLSKAMISRLQKQKETDTMEGVFAAAKRGGTSTGSNQPTKRPRII</sequence>
<keyword evidence="7" id="KW-0539">Nucleus</keyword>
<dbReference type="KEGG" id="asau:88171582"/>
<keyword evidence="12" id="KW-1185">Reference proteome</keyword>
<evidence type="ECO:0000259" key="10">
    <source>
        <dbReference type="PROSITE" id="PS51358"/>
    </source>
</evidence>
<dbReference type="PANTHER" id="PTHR13904:SF0">
    <property type="entry name" value="U4_U6 SMALL NUCLEAR RIBONUCLEOPROTEIN PRP31"/>
    <property type="match status" value="1"/>
</dbReference>
<accession>A0AAX4H456</accession>
<dbReference type="SMART" id="SM00931">
    <property type="entry name" value="NOSIC"/>
    <property type="match status" value="1"/>
</dbReference>
<dbReference type="GO" id="GO:0046540">
    <property type="term" value="C:U4/U6 x U5 tri-snRNP complex"/>
    <property type="evidence" value="ECO:0007669"/>
    <property type="project" value="InterPro"/>
</dbReference>
<dbReference type="Proteomes" id="UP001338582">
    <property type="component" value="Chromosome 1"/>
</dbReference>
<keyword evidence="3" id="KW-0507">mRNA processing</keyword>
<name>A0AAX4H456_9ASCO</name>
<dbReference type="GeneID" id="88171582"/>
<dbReference type="InterPro" id="IPR036070">
    <property type="entry name" value="Nop_dom_sf"/>
</dbReference>
<dbReference type="InterPro" id="IPR027105">
    <property type="entry name" value="Prp31"/>
</dbReference>
<evidence type="ECO:0000256" key="8">
    <source>
        <dbReference type="ARBA" id="ARBA00023274"/>
    </source>
</evidence>
<evidence type="ECO:0000256" key="7">
    <source>
        <dbReference type="ARBA" id="ARBA00023242"/>
    </source>
</evidence>
<dbReference type="Gene3D" id="1.10.287.4070">
    <property type="match status" value="1"/>
</dbReference>
<dbReference type="InterPro" id="IPR042239">
    <property type="entry name" value="Nop_C"/>
</dbReference>
<dbReference type="GO" id="GO:0005687">
    <property type="term" value="C:U4 snRNP"/>
    <property type="evidence" value="ECO:0007669"/>
    <property type="project" value="TreeGrafter"/>
</dbReference>
<dbReference type="InterPro" id="IPR012976">
    <property type="entry name" value="NOSIC"/>
</dbReference>
<evidence type="ECO:0000256" key="2">
    <source>
        <dbReference type="ARBA" id="ARBA00005572"/>
    </source>
</evidence>
<evidence type="ECO:0000256" key="4">
    <source>
        <dbReference type="ARBA" id="ARBA00022728"/>
    </source>
</evidence>
<feature type="compositionally biased region" description="Basic residues" evidence="9">
    <location>
        <begin position="373"/>
        <end position="382"/>
    </location>
</feature>
<feature type="region of interest" description="Disordered" evidence="9">
    <location>
        <begin position="1"/>
        <end position="35"/>
    </location>
</feature>
<keyword evidence="5" id="KW-0694">RNA-binding</keyword>
<organism evidence="11 12">
    <name type="scientific">Australozyma saopauloensis</name>
    <dbReference type="NCBI Taxonomy" id="291208"/>
    <lineage>
        <taxon>Eukaryota</taxon>
        <taxon>Fungi</taxon>
        <taxon>Dikarya</taxon>
        <taxon>Ascomycota</taxon>
        <taxon>Saccharomycotina</taxon>
        <taxon>Pichiomycetes</taxon>
        <taxon>Metschnikowiaceae</taxon>
        <taxon>Australozyma</taxon>
    </lineage>
</organism>
<dbReference type="Gene3D" id="1.10.246.90">
    <property type="entry name" value="Nop domain"/>
    <property type="match status" value="1"/>
</dbReference>
<keyword evidence="4" id="KW-0747">Spliceosome</keyword>